<accession>A0A0P7BAX4</accession>
<reference evidence="2 3" key="1">
    <citation type="submission" date="2015-07" db="EMBL/GenBank/DDBJ databases">
        <title>The draft genome sequence of Leadbetterella sp. JN14-9.</title>
        <authorList>
            <person name="Liu Y."/>
            <person name="Du J."/>
            <person name="Shao Z."/>
        </authorList>
    </citation>
    <scope>NUCLEOTIDE SEQUENCE [LARGE SCALE GENOMIC DNA]</scope>
    <source>
        <strain evidence="2 3">JN14-9</strain>
    </source>
</reference>
<dbReference type="STRING" id="1605367.AFM12_13905"/>
<evidence type="ECO:0008006" key="4">
    <source>
        <dbReference type="Google" id="ProtNLM"/>
    </source>
</evidence>
<feature type="signal peptide" evidence="1">
    <location>
        <begin position="1"/>
        <end position="21"/>
    </location>
</feature>
<evidence type="ECO:0000313" key="2">
    <source>
        <dbReference type="EMBL" id="KPM47589.1"/>
    </source>
</evidence>
<dbReference type="RefSeq" id="WP_055149266.1">
    <property type="nucleotide sequence ID" value="NZ_JXSZ01000010.1"/>
</dbReference>
<gene>
    <name evidence="2" type="ORF">AFM12_13905</name>
</gene>
<keyword evidence="3" id="KW-1185">Reference proteome</keyword>
<evidence type="ECO:0000256" key="1">
    <source>
        <dbReference type="SAM" id="SignalP"/>
    </source>
</evidence>
<proteinExistence type="predicted"/>
<protein>
    <recommendedName>
        <fullName evidence="4">Outer membrane protein beta-barrel domain-containing protein</fullName>
    </recommendedName>
</protein>
<dbReference type="OrthoDB" id="947541at2"/>
<dbReference type="EMBL" id="LGTQ01000010">
    <property type="protein sequence ID" value="KPM47589.1"/>
    <property type="molecule type" value="Genomic_DNA"/>
</dbReference>
<organism evidence="2 3">
    <name type="scientific">Jiulongibacter sediminis</name>
    <dbReference type="NCBI Taxonomy" id="1605367"/>
    <lineage>
        <taxon>Bacteria</taxon>
        <taxon>Pseudomonadati</taxon>
        <taxon>Bacteroidota</taxon>
        <taxon>Cytophagia</taxon>
        <taxon>Cytophagales</taxon>
        <taxon>Leadbetterellaceae</taxon>
        <taxon>Jiulongibacter</taxon>
    </lineage>
</organism>
<comment type="caution">
    <text evidence="2">The sequence shown here is derived from an EMBL/GenBank/DDBJ whole genome shotgun (WGS) entry which is preliminary data.</text>
</comment>
<evidence type="ECO:0000313" key="3">
    <source>
        <dbReference type="Proteomes" id="UP000050454"/>
    </source>
</evidence>
<dbReference type="Proteomes" id="UP000050454">
    <property type="component" value="Unassembled WGS sequence"/>
</dbReference>
<feature type="chain" id="PRO_5006135582" description="Outer membrane protein beta-barrel domain-containing protein" evidence="1">
    <location>
        <begin position="22"/>
        <end position="176"/>
    </location>
</feature>
<sequence length="176" mass="19739">MHKIKGFFLLILVMAIGQSQGQMPTGLGLQFHYNYAIQGMGAGLRYEIPLSSTMAVVPQAKYQPAGFNSIHEVYAGLAVHYSPLQSNSAKFYLLGAVDLNQWFNYFPSLNSRASRFNVLPKPGAGLEIGFGSMALFSEVKYNILWKESYTDFGLKFRGYVSRKKRKNPQLQCPKIL</sequence>
<dbReference type="AlphaFoldDB" id="A0A0P7BAX4"/>
<name>A0A0P7BAX4_9BACT</name>
<keyword evidence="1" id="KW-0732">Signal</keyword>